<protein>
    <submittedName>
        <fullName evidence="2">DUF3710 domain-containing protein</fullName>
    </submittedName>
</protein>
<sequence length="217" mass="23275">MRLRRKNTDEPTEVVEVVDDVEPAAPPAPAGPVDASELDRDAVFIDLGSLLVQPTDLDLRLQVDEETGSVLSVLMVAEEGILEMRAFASSRGGDLWADVRREIAADSAQRGGTATEQEGPFGTELYCEVPVTGPDGEQFVQPSRVIGCTGPRWFLRATIAGRPAQDAEYAAPFEEAVRSLAVRRGNEAMAPGEPLPLRLPPEARPQTVEEAAAEAAD</sequence>
<feature type="compositionally biased region" description="Pro residues" evidence="1">
    <location>
        <begin position="193"/>
        <end position="203"/>
    </location>
</feature>
<dbReference type="RefSeq" id="WP_123225970.1">
    <property type="nucleotide sequence ID" value="NZ_RJSE01000003.1"/>
</dbReference>
<organism evidence="2 3">
    <name type="scientific">Nocardioides marmoriginsengisoli</name>
    <dbReference type="NCBI Taxonomy" id="661483"/>
    <lineage>
        <taxon>Bacteria</taxon>
        <taxon>Bacillati</taxon>
        <taxon>Actinomycetota</taxon>
        <taxon>Actinomycetes</taxon>
        <taxon>Propionibacteriales</taxon>
        <taxon>Nocardioidaceae</taxon>
        <taxon>Nocardioides</taxon>
    </lineage>
</organism>
<feature type="region of interest" description="Disordered" evidence="1">
    <location>
        <begin position="1"/>
        <end position="35"/>
    </location>
</feature>
<name>A0A3N0CN30_9ACTN</name>
<gene>
    <name evidence="2" type="ORF">EFK50_02465</name>
</gene>
<reference evidence="2 3" key="1">
    <citation type="submission" date="2018-11" db="EMBL/GenBank/DDBJ databases">
        <authorList>
            <person name="Li F."/>
        </authorList>
    </citation>
    <scope>NUCLEOTIDE SEQUENCE [LARGE SCALE GENOMIC DNA]</scope>
    <source>
        <strain evidence="2 3">Gsoil 097</strain>
    </source>
</reference>
<accession>A0A3N0CN30</accession>
<proteinExistence type="predicted"/>
<dbReference type="Proteomes" id="UP000267128">
    <property type="component" value="Unassembled WGS sequence"/>
</dbReference>
<feature type="compositionally biased region" description="Acidic residues" evidence="1">
    <location>
        <begin position="10"/>
        <end position="22"/>
    </location>
</feature>
<dbReference type="EMBL" id="RJSE01000003">
    <property type="protein sequence ID" value="RNL64867.1"/>
    <property type="molecule type" value="Genomic_DNA"/>
</dbReference>
<dbReference type="InterPro" id="IPR022183">
    <property type="entry name" value="DUF3710"/>
</dbReference>
<evidence type="ECO:0000313" key="2">
    <source>
        <dbReference type="EMBL" id="RNL64867.1"/>
    </source>
</evidence>
<evidence type="ECO:0000256" key="1">
    <source>
        <dbReference type="SAM" id="MobiDB-lite"/>
    </source>
</evidence>
<comment type="caution">
    <text evidence="2">The sequence shown here is derived from an EMBL/GenBank/DDBJ whole genome shotgun (WGS) entry which is preliminary data.</text>
</comment>
<evidence type="ECO:0000313" key="3">
    <source>
        <dbReference type="Proteomes" id="UP000267128"/>
    </source>
</evidence>
<feature type="region of interest" description="Disordered" evidence="1">
    <location>
        <begin position="188"/>
        <end position="217"/>
    </location>
</feature>
<dbReference type="AlphaFoldDB" id="A0A3N0CN30"/>
<dbReference type="Pfam" id="PF12502">
    <property type="entry name" value="DUF3710"/>
    <property type="match status" value="1"/>
</dbReference>
<dbReference type="OrthoDB" id="8480367at2"/>
<keyword evidence="3" id="KW-1185">Reference proteome</keyword>